<evidence type="ECO:0000313" key="2">
    <source>
        <dbReference type="Proteomes" id="UP001202328"/>
    </source>
</evidence>
<proteinExistence type="predicted"/>
<accession>A0AAD4S623</accession>
<dbReference type="Proteomes" id="UP001202328">
    <property type="component" value="Unassembled WGS sequence"/>
</dbReference>
<keyword evidence="2" id="KW-1185">Reference proteome</keyword>
<sequence>NYKRLGIQLKKNNNTETTPIHVVNEGQPSSLPSLVGWPTVGQEETPLLLFSEEDYKRQKLRLMLISRP</sequence>
<feature type="non-terminal residue" evidence="1">
    <location>
        <position position="68"/>
    </location>
</feature>
<name>A0AAD4S623_9MAGN</name>
<organism evidence="1 2">
    <name type="scientific">Papaver atlanticum</name>
    <dbReference type="NCBI Taxonomy" id="357466"/>
    <lineage>
        <taxon>Eukaryota</taxon>
        <taxon>Viridiplantae</taxon>
        <taxon>Streptophyta</taxon>
        <taxon>Embryophyta</taxon>
        <taxon>Tracheophyta</taxon>
        <taxon>Spermatophyta</taxon>
        <taxon>Magnoliopsida</taxon>
        <taxon>Ranunculales</taxon>
        <taxon>Papaveraceae</taxon>
        <taxon>Papaveroideae</taxon>
        <taxon>Papaver</taxon>
    </lineage>
</organism>
<dbReference type="AlphaFoldDB" id="A0AAD4S623"/>
<gene>
    <name evidence="1" type="ORF">MKW98_000254</name>
</gene>
<dbReference type="EMBL" id="JAJJMB010013579">
    <property type="protein sequence ID" value="KAI3867041.1"/>
    <property type="molecule type" value="Genomic_DNA"/>
</dbReference>
<protein>
    <submittedName>
        <fullName evidence="1">Uncharacterized protein</fullName>
    </submittedName>
</protein>
<evidence type="ECO:0000313" key="1">
    <source>
        <dbReference type="EMBL" id="KAI3867041.1"/>
    </source>
</evidence>
<reference evidence="1" key="1">
    <citation type="submission" date="2022-04" db="EMBL/GenBank/DDBJ databases">
        <title>A functionally conserved STORR gene fusion in Papaver species that diverged 16.8 million years ago.</title>
        <authorList>
            <person name="Catania T."/>
        </authorList>
    </citation>
    <scope>NUCLEOTIDE SEQUENCE</scope>
    <source>
        <strain evidence="1">S-188037</strain>
    </source>
</reference>
<comment type="caution">
    <text evidence="1">The sequence shown here is derived from an EMBL/GenBank/DDBJ whole genome shotgun (WGS) entry which is preliminary data.</text>
</comment>